<dbReference type="EMBL" id="AWWI01000121">
    <property type="protein sequence ID" value="PIL18607.1"/>
    <property type="molecule type" value="Genomic_DNA"/>
</dbReference>
<name>A0A2G8RAP2_9RHOB</name>
<protein>
    <submittedName>
        <fullName evidence="1">Uncharacterized protein</fullName>
    </submittedName>
</protein>
<organism evidence="1 2">
    <name type="scientific">Puniceibacterium antarcticum</name>
    <dbReference type="NCBI Taxonomy" id="1206336"/>
    <lineage>
        <taxon>Bacteria</taxon>
        <taxon>Pseudomonadati</taxon>
        <taxon>Pseudomonadota</taxon>
        <taxon>Alphaproteobacteria</taxon>
        <taxon>Rhodobacterales</taxon>
        <taxon>Paracoccaceae</taxon>
        <taxon>Puniceibacterium</taxon>
    </lineage>
</organism>
<dbReference type="AlphaFoldDB" id="A0A2G8RAP2"/>
<accession>A0A2G8RAP2</accession>
<sequence>MLNKTCEHLAIGRFGAYFWGWAAVPGWPATRL</sequence>
<evidence type="ECO:0000313" key="1">
    <source>
        <dbReference type="EMBL" id="PIL18607.1"/>
    </source>
</evidence>
<evidence type="ECO:0000313" key="2">
    <source>
        <dbReference type="Proteomes" id="UP000231259"/>
    </source>
</evidence>
<gene>
    <name evidence="1" type="ORF">P775_18725</name>
</gene>
<dbReference type="Proteomes" id="UP000231259">
    <property type="component" value="Unassembled WGS sequence"/>
</dbReference>
<keyword evidence="2" id="KW-1185">Reference proteome</keyword>
<reference evidence="1 2" key="1">
    <citation type="submission" date="2013-09" db="EMBL/GenBank/DDBJ databases">
        <title>Genome sequencing of Phaeobacter antarcticus sp. nov. SM1211.</title>
        <authorList>
            <person name="Zhang X.-Y."/>
            <person name="Liu C."/>
            <person name="Chen X.-L."/>
            <person name="Xie B.-B."/>
            <person name="Qin Q.-L."/>
            <person name="Rong J.-C."/>
            <person name="Zhang Y.-Z."/>
        </authorList>
    </citation>
    <scope>NUCLEOTIDE SEQUENCE [LARGE SCALE GENOMIC DNA]</scope>
    <source>
        <strain evidence="1 2">SM1211</strain>
    </source>
</reference>
<proteinExistence type="predicted"/>
<comment type="caution">
    <text evidence="1">The sequence shown here is derived from an EMBL/GenBank/DDBJ whole genome shotgun (WGS) entry which is preliminary data.</text>
</comment>